<dbReference type="EMBL" id="SWBQ01000002">
    <property type="protein sequence ID" value="TKC06914.1"/>
    <property type="molecule type" value="Genomic_DNA"/>
</dbReference>
<dbReference type="AlphaFoldDB" id="A0A4U1CNB8"/>
<dbReference type="InterPro" id="IPR034660">
    <property type="entry name" value="DinB/YfiT-like"/>
</dbReference>
<proteinExistence type="predicted"/>
<protein>
    <submittedName>
        <fullName evidence="1">DinB family protein</fullName>
    </submittedName>
</protein>
<dbReference type="SUPFAM" id="SSF109854">
    <property type="entry name" value="DinB/YfiT-like putative metalloenzymes"/>
    <property type="match status" value="1"/>
</dbReference>
<keyword evidence="2" id="KW-1185">Reference proteome</keyword>
<accession>A0A4U1CNB8</accession>
<dbReference type="RefSeq" id="WP_136835188.1">
    <property type="nucleotide sequence ID" value="NZ_SWBQ01000002.1"/>
</dbReference>
<name>A0A4U1CNB8_9SPHI</name>
<gene>
    <name evidence="1" type="ORF">FA047_06485</name>
</gene>
<evidence type="ECO:0000313" key="1">
    <source>
        <dbReference type="EMBL" id="TKC06914.1"/>
    </source>
</evidence>
<dbReference type="Gene3D" id="1.20.120.450">
    <property type="entry name" value="dinb family like domain"/>
    <property type="match status" value="1"/>
</dbReference>
<dbReference type="Proteomes" id="UP000307244">
    <property type="component" value="Unassembled WGS sequence"/>
</dbReference>
<sequence>MGTKTASTRIEGLLPLFDMHTTFFARAIEGISEEDMYKRLNTKANHMAWLTGALVGQRYYMIQDTHPKLKQTGDELFKDNKGLQEDAKYPTIAEYLQDWEKVTPLARQALISVDDQKLDSIIDMGFMKLSLYEMTSFTIYREASMIGQLALWRRLLDYPAMRYD</sequence>
<dbReference type="OrthoDB" id="979560at2"/>
<evidence type="ECO:0000313" key="2">
    <source>
        <dbReference type="Proteomes" id="UP000307244"/>
    </source>
</evidence>
<comment type="caution">
    <text evidence="1">The sequence shown here is derived from an EMBL/GenBank/DDBJ whole genome shotgun (WGS) entry which is preliminary data.</text>
</comment>
<reference evidence="1 2" key="1">
    <citation type="submission" date="2019-04" db="EMBL/GenBank/DDBJ databases">
        <title>Pedobacter sp. RP-3-15 sp. nov., isolated from Arctic soil.</title>
        <authorList>
            <person name="Dahal R.H."/>
            <person name="Kim D.-U."/>
        </authorList>
    </citation>
    <scope>NUCLEOTIDE SEQUENCE [LARGE SCALE GENOMIC DNA]</scope>
    <source>
        <strain evidence="1 2">RP-3-15</strain>
    </source>
</reference>
<organism evidence="1 2">
    <name type="scientific">Pedobacter frigoris</name>
    <dbReference type="NCBI Taxonomy" id="2571272"/>
    <lineage>
        <taxon>Bacteria</taxon>
        <taxon>Pseudomonadati</taxon>
        <taxon>Bacteroidota</taxon>
        <taxon>Sphingobacteriia</taxon>
        <taxon>Sphingobacteriales</taxon>
        <taxon>Sphingobacteriaceae</taxon>
        <taxon>Pedobacter</taxon>
    </lineage>
</organism>